<feature type="transmembrane region" description="Helical" evidence="2">
    <location>
        <begin position="36"/>
        <end position="53"/>
    </location>
</feature>
<name>A0A235ELC6_9BURK</name>
<dbReference type="EMBL" id="NOIG01000008">
    <property type="protein sequence ID" value="OYD49829.1"/>
    <property type="molecule type" value="Genomic_DNA"/>
</dbReference>
<gene>
    <name evidence="3" type="ORF">CBY09_12805</name>
</gene>
<proteinExistence type="predicted"/>
<dbReference type="Proteomes" id="UP000215441">
    <property type="component" value="Unassembled WGS sequence"/>
</dbReference>
<keyword evidence="2" id="KW-0812">Transmembrane</keyword>
<evidence type="ECO:0000313" key="3">
    <source>
        <dbReference type="EMBL" id="OYD49829.1"/>
    </source>
</evidence>
<feature type="transmembrane region" description="Helical" evidence="2">
    <location>
        <begin position="127"/>
        <end position="148"/>
    </location>
</feature>
<dbReference type="OrthoDB" id="8812275at2"/>
<feature type="transmembrane region" description="Helical" evidence="2">
    <location>
        <begin position="94"/>
        <end position="115"/>
    </location>
</feature>
<sequence>MNRWHSLPSEPRPVMAPVGSPPAWQPLDGSARRLRLAWGLGWPLAMAATPWWLGQDGLGLGCGFRALTGMPCPLCGGTHACAALVQGDWAAAWAANPGALLLLLWLVLLAGQAVVEGAQGRRRVARWPWWHPTVLAAVGGGLLLFWVLRLAGLA</sequence>
<keyword evidence="2" id="KW-1133">Transmembrane helix</keyword>
<dbReference type="AlphaFoldDB" id="A0A235ELC6"/>
<accession>A0A235ELC6</accession>
<evidence type="ECO:0000313" key="4">
    <source>
        <dbReference type="Proteomes" id="UP000215441"/>
    </source>
</evidence>
<evidence type="ECO:0000256" key="2">
    <source>
        <dbReference type="SAM" id="Phobius"/>
    </source>
</evidence>
<dbReference type="Pfam" id="PF10825">
    <property type="entry name" value="DUF2752"/>
    <property type="match status" value="1"/>
</dbReference>
<evidence type="ECO:0000256" key="1">
    <source>
        <dbReference type="SAM" id="MobiDB-lite"/>
    </source>
</evidence>
<dbReference type="InterPro" id="IPR021215">
    <property type="entry name" value="DUF2752"/>
</dbReference>
<keyword evidence="4" id="KW-1185">Reference proteome</keyword>
<organism evidence="3 4">
    <name type="scientific">Acidovorax kalamii</name>
    <dbReference type="NCBI Taxonomy" id="2004485"/>
    <lineage>
        <taxon>Bacteria</taxon>
        <taxon>Pseudomonadati</taxon>
        <taxon>Pseudomonadota</taxon>
        <taxon>Betaproteobacteria</taxon>
        <taxon>Burkholderiales</taxon>
        <taxon>Comamonadaceae</taxon>
        <taxon>Acidovorax</taxon>
    </lineage>
</organism>
<feature type="region of interest" description="Disordered" evidence="1">
    <location>
        <begin position="1"/>
        <end position="20"/>
    </location>
</feature>
<reference evidence="3 4" key="1">
    <citation type="submission" date="2017-07" db="EMBL/GenBank/DDBJ databases">
        <title>Acidovorax KNDSW TSA 6 genome sequence and assembly.</title>
        <authorList>
            <person name="Mayilraj S."/>
        </authorList>
    </citation>
    <scope>NUCLEOTIDE SEQUENCE [LARGE SCALE GENOMIC DNA]</scope>
    <source>
        <strain evidence="3 4">KNDSW-TSA6</strain>
    </source>
</reference>
<protein>
    <recommendedName>
        <fullName evidence="5">DUF2752 domain-containing protein</fullName>
    </recommendedName>
</protein>
<comment type="caution">
    <text evidence="3">The sequence shown here is derived from an EMBL/GenBank/DDBJ whole genome shotgun (WGS) entry which is preliminary data.</text>
</comment>
<evidence type="ECO:0008006" key="5">
    <source>
        <dbReference type="Google" id="ProtNLM"/>
    </source>
</evidence>
<keyword evidence="2" id="KW-0472">Membrane</keyword>